<dbReference type="Gene3D" id="3.30.1330.40">
    <property type="entry name" value="RutC-like"/>
    <property type="match status" value="1"/>
</dbReference>
<dbReference type="PANTHER" id="PTHR43857:SF1">
    <property type="entry name" value="YJGH FAMILY PROTEIN"/>
    <property type="match status" value="1"/>
</dbReference>
<evidence type="ECO:0000313" key="2">
    <source>
        <dbReference type="Proteomes" id="UP001501020"/>
    </source>
</evidence>
<proteinExistence type="predicted"/>
<evidence type="ECO:0000313" key="1">
    <source>
        <dbReference type="EMBL" id="GAA2148404.1"/>
    </source>
</evidence>
<dbReference type="InterPro" id="IPR035959">
    <property type="entry name" value="RutC-like_sf"/>
</dbReference>
<organism evidence="1 2">
    <name type="scientific">Actinomadura napierensis</name>
    <dbReference type="NCBI Taxonomy" id="267854"/>
    <lineage>
        <taxon>Bacteria</taxon>
        <taxon>Bacillati</taxon>
        <taxon>Actinomycetota</taxon>
        <taxon>Actinomycetes</taxon>
        <taxon>Streptosporangiales</taxon>
        <taxon>Thermomonosporaceae</taxon>
        <taxon>Actinomadura</taxon>
    </lineage>
</organism>
<reference evidence="1 2" key="1">
    <citation type="journal article" date="2019" name="Int. J. Syst. Evol. Microbiol.">
        <title>The Global Catalogue of Microorganisms (GCM) 10K type strain sequencing project: providing services to taxonomists for standard genome sequencing and annotation.</title>
        <authorList>
            <consortium name="The Broad Institute Genomics Platform"/>
            <consortium name="The Broad Institute Genome Sequencing Center for Infectious Disease"/>
            <person name="Wu L."/>
            <person name="Ma J."/>
        </authorList>
    </citation>
    <scope>NUCLEOTIDE SEQUENCE [LARGE SCALE GENOMIC DNA]</scope>
    <source>
        <strain evidence="1 2">JCM 13850</strain>
    </source>
</reference>
<dbReference type="CDD" id="cd00448">
    <property type="entry name" value="YjgF_YER057c_UK114_family"/>
    <property type="match status" value="1"/>
</dbReference>
<dbReference type="PANTHER" id="PTHR43857">
    <property type="entry name" value="BLR7761 PROTEIN"/>
    <property type="match status" value="1"/>
</dbReference>
<gene>
    <name evidence="1" type="ORF">GCM10009727_51280</name>
</gene>
<dbReference type="Pfam" id="PF01042">
    <property type="entry name" value="Ribonuc_L-PSP"/>
    <property type="match status" value="1"/>
</dbReference>
<keyword evidence="2" id="KW-1185">Reference proteome</keyword>
<dbReference type="EMBL" id="BAAAMR010000049">
    <property type="protein sequence ID" value="GAA2148404.1"/>
    <property type="molecule type" value="Genomic_DNA"/>
</dbReference>
<dbReference type="RefSeq" id="WP_344272004.1">
    <property type="nucleotide sequence ID" value="NZ_BAAAMR010000049.1"/>
</dbReference>
<protein>
    <submittedName>
        <fullName evidence="1">RidA family protein</fullName>
    </submittedName>
</protein>
<dbReference type="InterPro" id="IPR006175">
    <property type="entry name" value="YjgF/YER057c/UK114"/>
</dbReference>
<comment type="caution">
    <text evidence="1">The sequence shown here is derived from an EMBL/GenBank/DDBJ whole genome shotgun (WGS) entry which is preliminary data.</text>
</comment>
<name>A0ABN2ZVF4_9ACTN</name>
<accession>A0ABN2ZVF4</accession>
<dbReference type="Proteomes" id="UP001501020">
    <property type="component" value="Unassembled WGS sequence"/>
</dbReference>
<dbReference type="SUPFAM" id="SSF55298">
    <property type="entry name" value="YjgF-like"/>
    <property type="match status" value="1"/>
</dbReference>
<sequence>MSEQQQPAGDAIRQINAPDLAPGPGYSHVVSVDVPGRLLVLSGQIALDAAGNLVGPGDLAAQTRQVFTNLQAALAAAGARWEHVIRLGYFLRDAGQAGVVRAVRTEMLPDGVDPAASLIQVSGLVRDDLLIEVEALAVVPTGH</sequence>